<dbReference type="KEGG" id="sgf:HEP81_04645"/>
<evidence type="ECO:0000313" key="2">
    <source>
        <dbReference type="EMBL" id="QNT94918.1"/>
    </source>
</evidence>
<dbReference type="EMBL" id="CP051006">
    <property type="protein sequence ID" value="QNT94918.1"/>
    <property type="molecule type" value="Genomic_DNA"/>
</dbReference>
<dbReference type="Proteomes" id="UP000516422">
    <property type="component" value="Chromosome"/>
</dbReference>
<gene>
    <name evidence="2" type="ORF">HEP81_04645</name>
</gene>
<feature type="region of interest" description="Disordered" evidence="1">
    <location>
        <begin position="89"/>
        <end position="114"/>
    </location>
</feature>
<evidence type="ECO:0000313" key="3">
    <source>
        <dbReference type="Proteomes" id="UP000516422"/>
    </source>
</evidence>
<reference evidence="2 3" key="1">
    <citation type="submission" date="2020-04" db="EMBL/GenBank/DDBJ databases">
        <title>Characterization and engineering of Streptomyces griseofuscus DSM40191 as a potential heterologous host for expression of BGCs.</title>
        <authorList>
            <person name="Gren T."/>
            <person name="Whitford C.M."/>
            <person name="Mohite O.S."/>
            <person name="Joergensen T.S."/>
            <person name="Nielsen J.B."/>
            <person name="Lee S.Y."/>
            <person name="Weber T."/>
        </authorList>
    </citation>
    <scope>NUCLEOTIDE SEQUENCE [LARGE SCALE GENOMIC DNA]</scope>
    <source>
        <strain evidence="2 3">DSM 40191</strain>
    </source>
</reference>
<name>A0A7H1Q3N8_9ACTN</name>
<dbReference type="AlphaFoldDB" id="A0A7H1Q3N8"/>
<protein>
    <submittedName>
        <fullName evidence="2">Uncharacterized protein</fullName>
    </submittedName>
</protein>
<sequence length="114" mass="12299">MPETPAGQIALFGAAPVSPLAPRFVPAPVGELGRQQTARPRREPRRRTTAADLSARLGGATHLAVTFAPGILWPWLEQLRPELVRADGDPSPVLEPGTLHVHVNRRPPADLRVS</sequence>
<evidence type="ECO:0000256" key="1">
    <source>
        <dbReference type="SAM" id="MobiDB-lite"/>
    </source>
</evidence>
<dbReference type="RefSeq" id="WP_037653632.1">
    <property type="nucleotide sequence ID" value="NZ_CP051006.1"/>
</dbReference>
<accession>A0A7H1Q3N8</accession>
<proteinExistence type="predicted"/>
<dbReference type="GeneID" id="91464196"/>
<feature type="region of interest" description="Disordered" evidence="1">
    <location>
        <begin position="28"/>
        <end position="49"/>
    </location>
</feature>
<organism evidence="2 3">
    <name type="scientific">Streptomyces griseofuscus</name>
    <dbReference type="NCBI Taxonomy" id="146922"/>
    <lineage>
        <taxon>Bacteria</taxon>
        <taxon>Bacillati</taxon>
        <taxon>Actinomycetota</taxon>
        <taxon>Actinomycetes</taxon>
        <taxon>Kitasatosporales</taxon>
        <taxon>Streptomycetaceae</taxon>
        <taxon>Streptomyces</taxon>
    </lineage>
</organism>